<sequence>MERLSLRYQWALLLITSLLLGSVLQVFHVPAALLLGPMIVGVVMGLSGAQIRISKRLFVLCQAVLGCMIAQSLSPSILQPLLADWPIVLSVLLLTLAASGLSGYLLVRFSDLPGPTGAWGSSPGGASAMVAMAGDFGADTRLVAFMQYLRVLFVAAAAAIVARISLGDSAQSSGLEWFPHLGWGFAATLAVIVLGAVLGQKFRIPSGALLLPALIGATLHSSGTVTLQVPEWLLALAYALIGWTVGLRFTRPVFLLALRTLPQMVVSIIGLMLLCGAMAWMLTRVLHVDMLTAYLATSPGGLDTVAIIAAGSRVDLAFVMAMQTLRLFSILLTGPAMARFLSRYARR</sequence>
<dbReference type="Proteomes" id="UP000239181">
    <property type="component" value="Unassembled WGS sequence"/>
</dbReference>
<dbReference type="GO" id="GO:0010468">
    <property type="term" value="P:regulation of gene expression"/>
    <property type="evidence" value="ECO:0007669"/>
    <property type="project" value="InterPro"/>
</dbReference>
<protein>
    <submittedName>
        <fullName evidence="2">AbrB family transcriptional regulator</fullName>
    </submittedName>
</protein>
<feature type="transmembrane region" description="Helical" evidence="1">
    <location>
        <begin position="209"/>
        <end position="226"/>
    </location>
</feature>
<feature type="transmembrane region" description="Helical" evidence="1">
    <location>
        <begin position="12"/>
        <end position="45"/>
    </location>
</feature>
<keyword evidence="1" id="KW-0472">Membrane</keyword>
<evidence type="ECO:0000313" key="2">
    <source>
        <dbReference type="EMBL" id="PRD13046.1"/>
    </source>
</evidence>
<feature type="transmembrane region" description="Helical" evidence="1">
    <location>
        <begin position="261"/>
        <end position="282"/>
    </location>
</feature>
<organism evidence="2 3">
    <name type="scientific">Pantoea coffeiphila</name>
    <dbReference type="NCBI Taxonomy" id="1465635"/>
    <lineage>
        <taxon>Bacteria</taxon>
        <taxon>Pseudomonadati</taxon>
        <taxon>Pseudomonadota</taxon>
        <taxon>Gammaproteobacteria</taxon>
        <taxon>Enterobacterales</taxon>
        <taxon>Erwiniaceae</taxon>
        <taxon>Pantoea</taxon>
    </lineage>
</organism>
<dbReference type="EMBL" id="PDET01000023">
    <property type="protein sequence ID" value="PRD13046.1"/>
    <property type="molecule type" value="Genomic_DNA"/>
</dbReference>
<reference evidence="2 3" key="1">
    <citation type="submission" date="2017-10" db="EMBL/GenBank/DDBJ databases">
        <title>Draft genome of two endophytic bacteria isolated from 'guarana' Paullinia cupana (Mart.) Ducke.</title>
        <authorList>
            <person name="Siqueira K.A."/>
            <person name="Liotti R.G."/>
            <person name="Mendes T.A."/>
            <person name="Soares M.A."/>
        </authorList>
    </citation>
    <scope>NUCLEOTIDE SEQUENCE [LARGE SCALE GENOMIC DNA]</scope>
    <source>
        <strain evidence="2 3">342</strain>
    </source>
</reference>
<dbReference type="InterPro" id="IPR007820">
    <property type="entry name" value="AbrB_fam"/>
</dbReference>
<feature type="transmembrane region" description="Helical" evidence="1">
    <location>
        <begin position="148"/>
        <end position="166"/>
    </location>
</feature>
<dbReference type="InterPro" id="IPR017516">
    <property type="entry name" value="AbrB_dup"/>
</dbReference>
<dbReference type="RefSeq" id="WP_105595153.1">
    <property type="nucleotide sequence ID" value="NZ_PDET01000023.1"/>
</dbReference>
<dbReference type="OrthoDB" id="9809910at2"/>
<keyword evidence="3" id="KW-1185">Reference proteome</keyword>
<dbReference type="AlphaFoldDB" id="A0A2S9I5H5"/>
<comment type="caution">
    <text evidence="2">The sequence shown here is derived from an EMBL/GenBank/DDBJ whole genome shotgun (WGS) entry which is preliminary data.</text>
</comment>
<feature type="transmembrane region" description="Helical" evidence="1">
    <location>
        <begin position="232"/>
        <end position="249"/>
    </location>
</feature>
<dbReference type="PANTHER" id="PTHR38457:SF1">
    <property type="entry name" value="REGULATOR ABRB-RELATED"/>
    <property type="match status" value="1"/>
</dbReference>
<accession>A0A2S9I5H5</accession>
<keyword evidence="1" id="KW-0812">Transmembrane</keyword>
<evidence type="ECO:0000313" key="3">
    <source>
        <dbReference type="Proteomes" id="UP000239181"/>
    </source>
</evidence>
<feature type="transmembrane region" description="Helical" evidence="1">
    <location>
        <begin position="178"/>
        <end position="197"/>
    </location>
</feature>
<proteinExistence type="predicted"/>
<evidence type="ECO:0000256" key="1">
    <source>
        <dbReference type="SAM" id="Phobius"/>
    </source>
</evidence>
<dbReference type="PANTHER" id="PTHR38457">
    <property type="entry name" value="REGULATOR ABRB-RELATED"/>
    <property type="match status" value="1"/>
</dbReference>
<feature type="transmembrane region" description="Helical" evidence="1">
    <location>
        <begin position="316"/>
        <end position="341"/>
    </location>
</feature>
<dbReference type="NCBIfam" id="TIGR03082">
    <property type="entry name" value="Gneg_AbrB_dup"/>
    <property type="match status" value="2"/>
</dbReference>
<name>A0A2S9I5H5_9GAMM</name>
<feature type="transmembrane region" description="Helical" evidence="1">
    <location>
        <begin position="85"/>
        <end position="107"/>
    </location>
</feature>
<feature type="transmembrane region" description="Helical" evidence="1">
    <location>
        <begin position="57"/>
        <end position="73"/>
    </location>
</feature>
<dbReference type="Pfam" id="PF05145">
    <property type="entry name" value="AbrB"/>
    <property type="match status" value="1"/>
</dbReference>
<dbReference type="GO" id="GO:0016020">
    <property type="term" value="C:membrane"/>
    <property type="evidence" value="ECO:0007669"/>
    <property type="project" value="InterPro"/>
</dbReference>
<gene>
    <name evidence="2" type="ORF">CQW29_23445</name>
</gene>
<keyword evidence="1" id="KW-1133">Transmembrane helix</keyword>
<dbReference type="PIRSF" id="PIRSF038991">
    <property type="entry name" value="Protein_AbrB"/>
    <property type="match status" value="1"/>
</dbReference>